<dbReference type="EMBL" id="JAVAMP010000002">
    <property type="protein sequence ID" value="MDP5273954.1"/>
    <property type="molecule type" value="Genomic_DNA"/>
</dbReference>
<gene>
    <name evidence="1" type="ORF">Q5Y73_07550</name>
</gene>
<keyword evidence="2" id="KW-1185">Reference proteome</keyword>
<dbReference type="RefSeq" id="WP_305991248.1">
    <property type="nucleotide sequence ID" value="NZ_JAVAMP010000002.1"/>
</dbReference>
<accession>A0ABT9IX62</accession>
<comment type="caution">
    <text evidence="1">The sequence shown here is derived from an EMBL/GenBank/DDBJ whole genome shotgun (WGS) entry which is preliminary data.</text>
</comment>
<reference evidence="1 2" key="1">
    <citation type="submission" date="2023-08" db="EMBL/GenBank/DDBJ databases">
        <authorList>
            <person name="Park J.-S."/>
        </authorList>
    </citation>
    <scope>NUCLEOTIDE SEQUENCE [LARGE SCALE GENOMIC DNA]</scope>
    <source>
        <strain evidence="1 2">2205SS18-9</strain>
    </source>
</reference>
<dbReference type="Proteomes" id="UP001231941">
    <property type="component" value="Unassembled WGS sequence"/>
</dbReference>
<protein>
    <submittedName>
        <fullName evidence="1">Uncharacterized protein</fullName>
    </submittedName>
</protein>
<evidence type="ECO:0000313" key="2">
    <source>
        <dbReference type="Proteomes" id="UP001231941"/>
    </source>
</evidence>
<sequence length="125" mass="14115">MRRFIFLVLSVFSIGIILVVGNSQEKISINIGEASKYAERTINETGKVTALAFDGDRSVSFRVMVEDNVTKEEAENVVSEFLELATSHFSENWDYANLSFDFKKWSDGSIAYKGYKMAGSDLVWH</sequence>
<name>A0ABT9IX62_9BACL</name>
<organism evidence="1 2">
    <name type="scientific">Chengkuizengella axinellae</name>
    <dbReference type="NCBI Taxonomy" id="3064388"/>
    <lineage>
        <taxon>Bacteria</taxon>
        <taxon>Bacillati</taxon>
        <taxon>Bacillota</taxon>
        <taxon>Bacilli</taxon>
        <taxon>Bacillales</taxon>
        <taxon>Paenibacillaceae</taxon>
        <taxon>Chengkuizengella</taxon>
    </lineage>
</organism>
<evidence type="ECO:0000313" key="1">
    <source>
        <dbReference type="EMBL" id="MDP5273954.1"/>
    </source>
</evidence>
<proteinExistence type="predicted"/>